<sequence length="165" mass="18598">MVQHQNYQAQAECLQEIIKCIRKNIYPPTLREITKLVSPNKSGNPPSDSTIKRWMHGLEDAGLITYALKKTRGIVPTLRGWLVGSWDHDRIEEYLEAGDFRLPAIATSVAAIVSLNSEKKILEIFSLVSDYPPTIVIDNECLPAFNYGFNLFKRGILEILGVPED</sequence>
<dbReference type="Gene3D" id="1.10.10.10">
    <property type="entry name" value="Winged helix-like DNA-binding domain superfamily/Winged helix DNA-binding domain"/>
    <property type="match status" value="1"/>
</dbReference>
<name>A0A0F9PCD7_9ZZZZ</name>
<dbReference type="InterPro" id="IPR036388">
    <property type="entry name" value="WH-like_DNA-bd_sf"/>
</dbReference>
<reference evidence="1" key="1">
    <citation type="journal article" date="2015" name="Nature">
        <title>Complex archaea that bridge the gap between prokaryotes and eukaryotes.</title>
        <authorList>
            <person name="Spang A."/>
            <person name="Saw J.H."/>
            <person name="Jorgensen S.L."/>
            <person name="Zaremba-Niedzwiedzka K."/>
            <person name="Martijn J."/>
            <person name="Lind A.E."/>
            <person name="van Eijk R."/>
            <person name="Schleper C."/>
            <person name="Guy L."/>
            <person name="Ettema T.J."/>
        </authorList>
    </citation>
    <scope>NUCLEOTIDE SEQUENCE</scope>
</reference>
<organism evidence="1">
    <name type="scientific">marine sediment metagenome</name>
    <dbReference type="NCBI Taxonomy" id="412755"/>
    <lineage>
        <taxon>unclassified sequences</taxon>
        <taxon>metagenomes</taxon>
        <taxon>ecological metagenomes</taxon>
    </lineage>
</organism>
<evidence type="ECO:0000313" key="1">
    <source>
        <dbReference type="EMBL" id="KKN22177.1"/>
    </source>
</evidence>
<gene>
    <name evidence="1" type="ORF">LCGC14_0917920</name>
</gene>
<protein>
    <submittedName>
        <fullName evidence="1">Uncharacterized protein</fullName>
    </submittedName>
</protein>
<dbReference type="EMBL" id="LAZR01003087">
    <property type="protein sequence ID" value="KKN22177.1"/>
    <property type="molecule type" value="Genomic_DNA"/>
</dbReference>
<dbReference type="AlphaFoldDB" id="A0A0F9PCD7"/>
<dbReference type="SUPFAM" id="SSF46785">
    <property type="entry name" value="Winged helix' DNA-binding domain"/>
    <property type="match status" value="1"/>
</dbReference>
<proteinExistence type="predicted"/>
<accession>A0A0F9PCD7</accession>
<dbReference type="InterPro" id="IPR036390">
    <property type="entry name" value="WH_DNA-bd_sf"/>
</dbReference>
<comment type="caution">
    <text evidence="1">The sequence shown here is derived from an EMBL/GenBank/DDBJ whole genome shotgun (WGS) entry which is preliminary data.</text>
</comment>